<comment type="caution">
    <text evidence="2">The sequence shown here is derived from an EMBL/GenBank/DDBJ whole genome shotgun (WGS) entry which is preliminary data.</text>
</comment>
<reference evidence="2 3" key="1">
    <citation type="journal article" date="2023" name="ISME J.">
        <title>Cultivation and genomic characterization of novel and ubiquitous marine nitrite-oxidizing bacteria from the Nitrospirales.</title>
        <authorList>
            <person name="Mueller A.J."/>
            <person name="Daebeler A."/>
            <person name="Herbold C.W."/>
            <person name="Kirkegaard R.H."/>
            <person name="Daims H."/>
        </authorList>
    </citation>
    <scope>NUCLEOTIDE SEQUENCE [LARGE SCALE GENOMIC DNA]</scope>
    <source>
        <strain evidence="2 3">EB</strain>
    </source>
</reference>
<keyword evidence="3" id="KW-1185">Reference proteome</keyword>
<sequence length="446" mass="50024">MTNYRTTILLAIIFAGLGVYLYTIEVPTIEQETIEQLEVQRLLPFDYRDVTEFHLTTRTESIRLTRDDRRRWSIVEPVQAKGDSREVENILRALEIGKISRVLQEQEQDLSQYGLDSPNATIQLTAGDQSETLHLGGVAPLTSTLYGQRQSDKQILLTTLSVSDFRRKTLFTFRYKDVMFFDRNQVERIQLQTGSQEIALHRIASIHGLTGNWRFSTPFEGPADKTSVGLLLMTLEDLSAVDFIDAQTEKEALLKQFPEPMLTATLHTGQRSHLVAFFQPSNNAKNAYAVTSADQPIYQISPAVLQGLPKRAFDLQDKRLFGMEMAEIGLLTVTTPSKTYTVVQQHGEWFLDGAPDQPINQQEIKLFVSRVVDLPAEFSVSFEEEGLQDYELSTPAITIVGIDTKGRQRGNLALGKSEGGLVYAMGSGLPGVYQARSIILTQFPSL</sequence>
<dbReference type="Pfam" id="PF14238">
    <property type="entry name" value="DUF4340"/>
    <property type="match status" value="2"/>
</dbReference>
<proteinExistence type="predicted"/>
<dbReference type="InterPro" id="IPR025641">
    <property type="entry name" value="DUF4340"/>
</dbReference>
<feature type="domain" description="DUF4340" evidence="1">
    <location>
        <begin position="213"/>
        <end position="339"/>
    </location>
</feature>
<organism evidence="2 3">
    <name type="scientific">Candidatus Nitronereus thalassa</name>
    <dbReference type="NCBI Taxonomy" id="3020898"/>
    <lineage>
        <taxon>Bacteria</taxon>
        <taxon>Pseudomonadati</taxon>
        <taxon>Nitrospirota</taxon>
        <taxon>Nitrospiria</taxon>
        <taxon>Nitrospirales</taxon>
        <taxon>Nitrospiraceae</taxon>
        <taxon>Candidatus Nitronereus</taxon>
    </lineage>
</organism>
<evidence type="ECO:0000313" key="2">
    <source>
        <dbReference type="EMBL" id="MDT7041787.1"/>
    </source>
</evidence>
<gene>
    <name evidence="2" type="ORF">PPG34_05445</name>
</gene>
<dbReference type="RefSeq" id="WP_313832135.1">
    <property type="nucleotide sequence ID" value="NZ_JAQOUE010000001.1"/>
</dbReference>
<accession>A0ABU3K5U2</accession>
<evidence type="ECO:0000259" key="1">
    <source>
        <dbReference type="Pfam" id="PF14238"/>
    </source>
</evidence>
<name>A0ABU3K5U2_9BACT</name>
<dbReference type="EMBL" id="JAQOUE010000001">
    <property type="protein sequence ID" value="MDT7041787.1"/>
    <property type="molecule type" value="Genomic_DNA"/>
</dbReference>
<protein>
    <submittedName>
        <fullName evidence="2">DUF4340 domain-containing protein</fullName>
    </submittedName>
</protein>
<feature type="domain" description="DUF4340" evidence="1">
    <location>
        <begin position="72"/>
        <end position="200"/>
    </location>
</feature>
<evidence type="ECO:0000313" key="3">
    <source>
        <dbReference type="Proteomes" id="UP001250932"/>
    </source>
</evidence>
<dbReference type="Proteomes" id="UP001250932">
    <property type="component" value="Unassembled WGS sequence"/>
</dbReference>